<dbReference type="Gene3D" id="3.90.1200.10">
    <property type="match status" value="1"/>
</dbReference>
<evidence type="ECO:0000313" key="3">
    <source>
        <dbReference type="EMBL" id="KAK0613644.1"/>
    </source>
</evidence>
<dbReference type="SUPFAM" id="SSF56112">
    <property type="entry name" value="Protein kinase-like (PK-like)"/>
    <property type="match status" value="1"/>
</dbReference>
<protein>
    <recommendedName>
        <fullName evidence="1">protein-ribulosamine 3-kinase</fullName>
        <ecNumber evidence="1">2.7.1.172</ecNumber>
    </recommendedName>
</protein>
<dbReference type="AlphaFoldDB" id="A0AA39WDY8"/>
<evidence type="ECO:0000313" key="4">
    <source>
        <dbReference type="Proteomes" id="UP001175000"/>
    </source>
</evidence>
<dbReference type="PANTHER" id="PTHR12149">
    <property type="entry name" value="FRUCTOSAMINE 3 KINASE-RELATED PROTEIN"/>
    <property type="match status" value="1"/>
</dbReference>
<comment type="catalytic activity">
    <reaction evidence="2">
        <text>N(6)-D-ribulosyl-L-lysyl-[protein] + ATP = N(6)-(3-O-phospho-D-ribulosyl)-L-lysyl-[protein] + ADP + H(+)</text>
        <dbReference type="Rhea" id="RHEA:48432"/>
        <dbReference type="Rhea" id="RHEA-COMP:12103"/>
        <dbReference type="Rhea" id="RHEA-COMP:12104"/>
        <dbReference type="ChEBI" id="CHEBI:15378"/>
        <dbReference type="ChEBI" id="CHEBI:30616"/>
        <dbReference type="ChEBI" id="CHEBI:90418"/>
        <dbReference type="ChEBI" id="CHEBI:90420"/>
        <dbReference type="ChEBI" id="CHEBI:456216"/>
        <dbReference type="EC" id="2.7.1.172"/>
    </reaction>
    <physiologicalReaction direction="left-to-right" evidence="2">
        <dbReference type="Rhea" id="RHEA:48433"/>
    </physiologicalReaction>
</comment>
<name>A0AA39WDY8_9PEZI</name>
<dbReference type="Pfam" id="PF03881">
    <property type="entry name" value="Fructosamin_kin"/>
    <property type="match status" value="1"/>
</dbReference>
<dbReference type="GO" id="GO:0102193">
    <property type="term" value="F:protein-ribulosamine 3-kinase activity"/>
    <property type="evidence" value="ECO:0007669"/>
    <property type="project" value="UniProtKB-EC"/>
</dbReference>
<dbReference type="InterPro" id="IPR011009">
    <property type="entry name" value="Kinase-like_dom_sf"/>
</dbReference>
<evidence type="ECO:0000256" key="2">
    <source>
        <dbReference type="ARBA" id="ARBA00048655"/>
    </source>
</evidence>
<keyword evidence="4" id="KW-1185">Reference proteome</keyword>
<dbReference type="EC" id="2.7.1.172" evidence="1"/>
<dbReference type="EMBL" id="JAULSU010000006">
    <property type="protein sequence ID" value="KAK0613644.1"/>
    <property type="molecule type" value="Genomic_DNA"/>
</dbReference>
<sequence length="263" mass="29598">MNYNGTGDLEFGEDNTNVDSVTTELPEGCKIASTSPHGISFWASTGRIDVLLRDGTPQSFFIKVLSNDTGRNMVRSEFESMRAIQRVLPELNTMPDPDTLGSLLAALHSKSTSPNGKFGFHIPTHAGNVSHMRYALDLEIEKIGPEEELEVLSQALFDKVIPRLLRLLESDGRRVKPSLVHGDLWYANSGVDKTNGRNFVFDACSFYAHNEYEFGQWRLACNKKFAEASAPKEDFEGRLDLYRLRFGTHVSALFMDRKHLRPQ</sequence>
<proteinExistence type="predicted"/>
<organism evidence="3 4">
    <name type="scientific">Immersiella caudata</name>
    <dbReference type="NCBI Taxonomy" id="314043"/>
    <lineage>
        <taxon>Eukaryota</taxon>
        <taxon>Fungi</taxon>
        <taxon>Dikarya</taxon>
        <taxon>Ascomycota</taxon>
        <taxon>Pezizomycotina</taxon>
        <taxon>Sordariomycetes</taxon>
        <taxon>Sordariomycetidae</taxon>
        <taxon>Sordariales</taxon>
        <taxon>Lasiosphaeriaceae</taxon>
        <taxon>Immersiella</taxon>
    </lineage>
</organism>
<comment type="caution">
    <text evidence="3">The sequence shown here is derived from an EMBL/GenBank/DDBJ whole genome shotgun (WGS) entry which is preliminary data.</text>
</comment>
<evidence type="ECO:0000256" key="1">
    <source>
        <dbReference type="ARBA" id="ARBA00011961"/>
    </source>
</evidence>
<reference evidence="3" key="1">
    <citation type="submission" date="2023-06" db="EMBL/GenBank/DDBJ databases">
        <title>Genome-scale phylogeny and comparative genomics of the fungal order Sordariales.</title>
        <authorList>
            <consortium name="Lawrence Berkeley National Laboratory"/>
            <person name="Hensen N."/>
            <person name="Bonometti L."/>
            <person name="Westerberg I."/>
            <person name="Brannstrom I.O."/>
            <person name="Guillou S."/>
            <person name="Cros-Aarteil S."/>
            <person name="Calhoun S."/>
            <person name="Haridas S."/>
            <person name="Kuo A."/>
            <person name="Mondo S."/>
            <person name="Pangilinan J."/>
            <person name="Riley R."/>
            <person name="Labutti K."/>
            <person name="Andreopoulos B."/>
            <person name="Lipzen A."/>
            <person name="Chen C."/>
            <person name="Yanf M."/>
            <person name="Daum C."/>
            <person name="Ng V."/>
            <person name="Clum A."/>
            <person name="Steindorff A."/>
            <person name="Ohm R."/>
            <person name="Martin F."/>
            <person name="Silar P."/>
            <person name="Natvig D."/>
            <person name="Lalanne C."/>
            <person name="Gautier V."/>
            <person name="Ament-Velasquez S.L."/>
            <person name="Kruys A."/>
            <person name="Hutchinson M.I."/>
            <person name="Powell A.J."/>
            <person name="Barry K."/>
            <person name="Miller A.N."/>
            <person name="Grigoriev I.V."/>
            <person name="Debuchy R."/>
            <person name="Gladieux P."/>
            <person name="Thoren M.H."/>
            <person name="Johannesson H."/>
        </authorList>
    </citation>
    <scope>NUCLEOTIDE SEQUENCE</scope>
    <source>
        <strain evidence="3">CBS 606.72</strain>
    </source>
</reference>
<gene>
    <name evidence="3" type="ORF">B0T14DRAFT_539424</name>
</gene>
<dbReference type="PANTHER" id="PTHR12149:SF8">
    <property type="entry name" value="PROTEIN-RIBULOSAMINE 3-KINASE"/>
    <property type="match status" value="1"/>
</dbReference>
<dbReference type="Proteomes" id="UP001175000">
    <property type="component" value="Unassembled WGS sequence"/>
</dbReference>
<accession>A0AA39WDY8</accession>
<dbReference type="InterPro" id="IPR016477">
    <property type="entry name" value="Fructo-/Ketosamine-3-kinase"/>
</dbReference>